<reference evidence="1 2" key="1">
    <citation type="submission" date="2016-10" db="EMBL/GenBank/DDBJ databases">
        <authorList>
            <person name="de Groot N.N."/>
        </authorList>
    </citation>
    <scope>NUCLEOTIDE SEQUENCE [LARGE SCALE GENOMIC DNA]</scope>
    <source>
        <strain evidence="1 2">DSM 21632</strain>
    </source>
</reference>
<evidence type="ECO:0000313" key="1">
    <source>
        <dbReference type="EMBL" id="SDI45921.1"/>
    </source>
</evidence>
<protein>
    <submittedName>
        <fullName evidence="1">Catechol 1,2-dioxygenase</fullName>
    </submittedName>
</protein>
<evidence type="ECO:0000313" key="2">
    <source>
        <dbReference type="Proteomes" id="UP000199163"/>
    </source>
</evidence>
<feature type="non-terminal residue" evidence="1">
    <location>
        <position position="31"/>
    </location>
</feature>
<proteinExistence type="predicted"/>
<dbReference type="GO" id="GO:0051213">
    <property type="term" value="F:dioxygenase activity"/>
    <property type="evidence" value="ECO:0007669"/>
    <property type="project" value="UniProtKB-KW"/>
</dbReference>
<dbReference type="EMBL" id="FNDK01000063">
    <property type="protein sequence ID" value="SDI45921.1"/>
    <property type="molecule type" value="Genomic_DNA"/>
</dbReference>
<keyword evidence="1" id="KW-0223">Dioxygenase</keyword>
<dbReference type="Proteomes" id="UP000199163">
    <property type="component" value="Unassembled WGS sequence"/>
</dbReference>
<sequence length="31" mass="3754">MSEKTAVKKNERVEEVFNLFIKHMKEFLKEA</sequence>
<keyword evidence="1" id="KW-0560">Oxidoreductase</keyword>
<gene>
    <name evidence="1" type="ORF">SAMN05192534_1631</name>
</gene>
<organism evidence="1 2">
    <name type="scientific">Alteribacillus persepolensis</name>
    <dbReference type="NCBI Taxonomy" id="568899"/>
    <lineage>
        <taxon>Bacteria</taxon>
        <taxon>Bacillati</taxon>
        <taxon>Bacillota</taxon>
        <taxon>Bacilli</taxon>
        <taxon>Bacillales</taxon>
        <taxon>Bacillaceae</taxon>
        <taxon>Alteribacillus</taxon>
    </lineage>
</organism>
<accession>A0A1G8KR16</accession>
<name>A0A1G8KR16_9BACI</name>
<dbReference type="AlphaFoldDB" id="A0A1G8KR16"/>
<keyword evidence="2" id="KW-1185">Reference proteome</keyword>